<dbReference type="GO" id="GO:0005882">
    <property type="term" value="C:intermediate filament"/>
    <property type="evidence" value="ECO:0007669"/>
    <property type="project" value="UniProtKB-KW"/>
</dbReference>
<dbReference type="SUPFAM" id="SSF74853">
    <property type="entry name" value="Lamin A/C globular tail domain"/>
    <property type="match status" value="2"/>
</dbReference>
<feature type="compositionally biased region" description="Acidic residues" evidence="6">
    <location>
        <begin position="798"/>
        <end position="818"/>
    </location>
</feature>
<dbReference type="PROSITE" id="PS51842">
    <property type="entry name" value="IF_ROD_2"/>
    <property type="match status" value="1"/>
</dbReference>
<dbReference type="InterPro" id="IPR036415">
    <property type="entry name" value="Lamin_tail_dom_sf"/>
</dbReference>
<keyword evidence="4" id="KW-0539">Nucleus</keyword>
<dbReference type="PANTHER" id="PTHR45721:SF11">
    <property type="entry name" value="LAMIN DM0-RELATED"/>
    <property type="match status" value="1"/>
</dbReference>
<keyword evidence="9" id="KW-1185">Reference proteome</keyword>
<dbReference type="InterPro" id="IPR039008">
    <property type="entry name" value="IF_rod_dom"/>
</dbReference>
<evidence type="ECO:0000259" key="7">
    <source>
        <dbReference type="PROSITE" id="PS51842"/>
    </source>
</evidence>
<feature type="domain" description="IF rod" evidence="7">
    <location>
        <begin position="1"/>
        <end position="429"/>
    </location>
</feature>
<dbReference type="Gene3D" id="1.20.5.170">
    <property type="match status" value="1"/>
</dbReference>
<evidence type="ECO:0000256" key="4">
    <source>
        <dbReference type="ARBA" id="ARBA00023242"/>
    </source>
</evidence>
<dbReference type="AlphaFoldDB" id="A0A4E0RFW2"/>
<feature type="region of interest" description="Disordered" evidence="6">
    <location>
        <begin position="794"/>
        <end position="844"/>
    </location>
</feature>
<reference evidence="8" key="1">
    <citation type="submission" date="2019-03" db="EMBL/GenBank/DDBJ databases">
        <title>Improved annotation for the trematode Fasciola hepatica.</title>
        <authorList>
            <person name="Choi Y.-J."/>
            <person name="Martin J."/>
            <person name="Mitreva M."/>
        </authorList>
    </citation>
    <scope>NUCLEOTIDE SEQUENCE [LARGE SCALE GENOMIC DNA]</scope>
</reference>
<dbReference type="Proteomes" id="UP000230066">
    <property type="component" value="Unassembled WGS sequence"/>
</dbReference>
<sequence length="874" mass="99629">MPITRRKDFISFGGGISRKGFIRSKSGLTSPCDIRYPYFQPHALEAMLDRLSPEGQCSAVSSEGALYNGKRKRLRSPLAASRLEEKKELQDLNDRLSRYIEHIQKNLFSAGSPVDVDEITRSVKHQLEDLSVLYSDELDAARKNLDSIALQLTNCQVKLKTAQNDRDELKKELELMKTRDKHSADEISALTAELSRLESEMKRGRDLQRDYDDLVKQHAIVKEQLERETVMRTDWQNRVLTLTEKLEFKDRLLEKERATWGNEAIQIQMRTVAKEAEKYRNKLKEKLDELREEMADQLDELQSKMENTMLAQLEVEKGKTKDAEARAKAAREECNRITSLLSARSSELVTCRREIETLRRTIDQLNAQLEDMEDRLNTETKKNREEINRLLNLVDEKTRECAELASIKVQLDAEIAMYRSLLEAEESRCRLSPSEKEMTGAPIVKLKRMNGAVKRTSSTSNREVDLDANFADTVSTMDYVTPTKLVRLCKRPHVRDKHSTSFDEVYTHGSRKALRITCYATGSVHFASADPGDGLLRISNASDEVVDLNQWQLHFGPTRPGAEDFVTLHKFGESQKLDPHAEMRVHVCPTRGSQFHCIPSKKPKRQLTSLYLITDAPVWDPYKSVITLHDARGAVRAFCEIEELNDHQNNWLQNRAKEPCHVRTIRVTCTATGDVHFKSVESGKGILSLGNASNESIDLSGWDLDFECANDHTSQKIPEGFRLEPHGEIRIDLRPFGEKIKPISDDLNSLSIFTKASPQDYHDSDFTLYGPDRVVRAVAKIERISPEEHHLNTRVEIGTEDEAEEINETSDESEVDEREETRLEDASVSENGRQPRRGGASGGAPFDAAFYTRYQQFLDAHPTRRINPCSCPLM</sequence>
<protein>
    <submittedName>
        <fullName evidence="8">Uracil-DNA glycosylase</fullName>
    </submittedName>
</protein>
<organism evidence="8 9">
    <name type="scientific">Fasciola hepatica</name>
    <name type="common">Liver fluke</name>
    <dbReference type="NCBI Taxonomy" id="6192"/>
    <lineage>
        <taxon>Eukaryota</taxon>
        <taxon>Metazoa</taxon>
        <taxon>Spiralia</taxon>
        <taxon>Lophotrochozoa</taxon>
        <taxon>Platyhelminthes</taxon>
        <taxon>Trematoda</taxon>
        <taxon>Digenea</taxon>
        <taxon>Plagiorchiida</taxon>
        <taxon>Echinostomata</taxon>
        <taxon>Echinostomatoidea</taxon>
        <taxon>Fasciolidae</taxon>
        <taxon>Fasciola</taxon>
    </lineage>
</organism>
<feature type="coiled-coil region" evidence="5">
    <location>
        <begin position="152"/>
        <end position="207"/>
    </location>
</feature>
<keyword evidence="2" id="KW-0403">Intermediate filament</keyword>
<dbReference type="GO" id="GO:0005634">
    <property type="term" value="C:nucleus"/>
    <property type="evidence" value="ECO:0007669"/>
    <property type="project" value="UniProtKB-SubCell"/>
</dbReference>
<evidence type="ECO:0000256" key="1">
    <source>
        <dbReference type="ARBA" id="ARBA00004123"/>
    </source>
</evidence>
<dbReference type="SUPFAM" id="SSF64593">
    <property type="entry name" value="Intermediate filament protein, coiled coil region"/>
    <property type="match status" value="1"/>
</dbReference>
<accession>A0A4E0RFW2</accession>
<dbReference type="PANTHER" id="PTHR45721">
    <property type="entry name" value="LAMIN DM0-RELATED"/>
    <property type="match status" value="1"/>
</dbReference>
<comment type="subcellular location">
    <subcellularLocation>
        <location evidence="1">Nucleus</location>
    </subcellularLocation>
</comment>
<gene>
    <name evidence="8" type="ORF">D915_002569</name>
</gene>
<keyword evidence="3 5" id="KW-0175">Coiled coil</keyword>
<proteinExistence type="predicted"/>
<dbReference type="Pfam" id="PF00038">
    <property type="entry name" value="Filament"/>
    <property type="match status" value="1"/>
</dbReference>
<evidence type="ECO:0000256" key="6">
    <source>
        <dbReference type="SAM" id="MobiDB-lite"/>
    </source>
</evidence>
<evidence type="ECO:0000256" key="5">
    <source>
        <dbReference type="SAM" id="Coils"/>
    </source>
</evidence>
<comment type="caution">
    <text evidence="8">The sequence shown here is derived from an EMBL/GenBank/DDBJ whole genome shotgun (WGS) entry which is preliminary data.</text>
</comment>
<dbReference type="EMBL" id="JXXN02000693">
    <property type="protein sequence ID" value="THD26573.1"/>
    <property type="molecule type" value="Genomic_DNA"/>
</dbReference>
<evidence type="ECO:0000313" key="9">
    <source>
        <dbReference type="Proteomes" id="UP000230066"/>
    </source>
</evidence>
<name>A0A4E0RFW2_FASHE</name>
<evidence type="ECO:0000256" key="3">
    <source>
        <dbReference type="ARBA" id="ARBA00023054"/>
    </source>
</evidence>
<dbReference type="Gene3D" id="2.60.40.1260">
    <property type="entry name" value="Lamin Tail domain"/>
    <property type="match status" value="2"/>
</dbReference>
<feature type="coiled-coil region" evidence="5">
    <location>
        <begin position="262"/>
        <end position="389"/>
    </location>
</feature>
<evidence type="ECO:0000313" key="8">
    <source>
        <dbReference type="EMBL" id="THD26573.1"/>
    </source>
</evidence>
<evidence type="ECO:0000256" key="2">
    <source>
        <dbReference type="ARBA" id="ARBA00022754"/>
    </source>
</evidence>